<feature type="transmembrane region" description="Helical" evidence="1">
    <location>
        <begin position="224"/>
        <end position="246"/>
    </location>
</feature>
<keyword evidence="5" id="KW-1185">Reference proteome</keyword>
<feature type="transmembrane region" description="Helical" evidence="1">
    <location>
        <begin position="133"/>
        <end position="150"/>
    </location>
</feature>
<feature type="transmembrane region" description="Helical" evidence="1">
    <location>
        <begin position="258"/>
        <end position="278"/>
    </location>
</feature>
<dbReference type="Pfam" id="PF04235">
    <property type="entry name" value="DUF418"/>
    <property type="match status" value="1"/>
</dbReference>
<sequence>MAHESHAQQRRPRLAGVDVARGVALIGMFIAHLGVPLSAFAVSGDPYAIASGSMDPATLADRVAALVWEGVSGRSAALFAMLAGVSLTFIAGRRDVVTSATDRRRIRIKIVVRAVVLIMVGVGLSAFGSVAVILHYYGVFFLLALPLLWLRGRTLALIGGLVVLVGPVIGVLTSSVAEEVTGDAPAALVGVLHEPFFSYDLSGGVGDASAPLELTLPSDGLIDLLASGTYPAVAYMGYVIVGMLVGRLDLRSRRVRTRLATIGLVGAVLGYGGSWVLVRLLPTEPPKVFGVDAGELLIADPHSNTAFEVLGNTGTALVVVGLCLFAADRAGRLLDPLASVGTMTLTLYSAHIAVMWLTEPLASGYGLISVVLAHDAEIYVTAAFVLASMWRYRFGRGPLERLLASAANGVAERMVPRPRASAESVGV</sequence>
<dbReference type="PANTHER" id="PTHR30590">
    <property type="entry name" value="INNER MEMBRANE PROTEIN"/>
    <property type="match status" value="1"/>
</dbReference>
<evidence type="ECO:0000259" key="3">
    <source>
        <dbReference type="Pfam" id="PF07786"/>
    </source>
</evidence>
<proteinExistence type="predicted"/>
<gene>
    <name evidence="4" type="ORF">GCM10009799_00540</name>
</gene>
<keyword evidence="1" id="KW-0472">Membrane</keyword>
<accession>A0ABN2S356</accession>
<reference evidence="4 5" key="1">
    <citation type="journal article" date="2019" name="Int. J. Syst. Evol. Microbiol.">
        <title>The Global Catalogue of Microorganisms (GCM) 10K type strain sequencing project: providing services to taxonomists for standard genome sequencing and annotation.</title>
        <authorList>
            <consortium name="The Broad Institute Genomics Platform"/>
            <consortium name="The Broad Institute Genome Sequencing Center for Infectious Disease"/>
            <person name="Wu L."/>
            <person name="Ma J."/>
        </authorList>
    </citation>
    <scope>NUCLEOTIDE SEQUENCE [LARGE SCALE GENOMIC DNA]</scope>
    <source>
        <strain evidence="4 5">JCM 15313</strain>
    </source>
</reference>
<organism evidence="4 5">
    <name type="scientific">Nocardiopsis rhodophaea</name>
    <dbReference type="NCBI Taxonomy" id="280238"/>
    <lineage>
        <taxon>Bacteria</taxon>
        <taxon>Bacillati</taxon>
        <taxon>Actinomycetota</taxon>
        <taxon>Actinomycetes</taxon>
        <taxon>Streptosporangiales</taxon>
        <taxon>Nocardiopsidaceae</taxon>
        <taxon>Nocardiopsis</taxon>
    </lineage>
</organism>
<evidence type="ECO:0000259" key="2">
    <source>
        <dbReference type="Pfam" id="PF04235"/>
    </source>
</evidence>
<dbReference type="InterPro" id="IPR012429">
    <property type="entry name" value="HGSNAT_cat"/>
</dbReference>
<dbReference type="PANTHER" id="PTHR30590:SF3">
    <property type="entry name" value="HYPOTHETICAL MEMBRANE SPANNING PROTEIN"/>
    <property type="match status" value="1"/>
</dbReference>
<feature type="transmembrane region" description="Helical" evidence="1">
    <location>
        <begin position="20"/>
        <end position="43"/>
    </location>
</feature>
<feature type="transmembrane region" description="Helical" evidence="1">
    <location>
        <begin position="63"/>
        <end position="90"/>
    </location>
</feature>
<evidence type="ECO:0000313" key="5">
    <source>
        <dbReference type="Proteomes" id="UP001501585"/>
    </source>
</evidence>
<evidence type="ECO:0000256" key="1">
    <source>
        <dbReference type="SAM" id="Phobius"/>
    </source>
</evidence>
<feature type="transmembrane region" description="Helical" evidence="1">
    <location>
        <begin position="339"/>
        <end position="358"/>
    </location>
</feature>
<name>A0ABN2S356_9ACTN</name>
<feature type="domain" description="DUF418" evidence="2">
    <location>
        <begin position="304"/>
        <end position="406"/>
    </location>
</feature>
<dbReference type="RefSeq" id="WP_344159233.1">
    <property type="nucleotide sequence ID" value="NZ_BAAAPC010000001.1"/>
</dbReference>
<comment type="caution">
    <text evidence="4">The sequence shown here is derived from an EMBL/GenBank/DDBJ whole genome shotgun (WGS) entry which is preliminary data.</text>
</comment>
<protein>
    <submittedName>
        <fullName evidence="4">Heparan-alpha-glucosaminide N-acetyltransferase domain-containing protein</fullName>
    </submittedName>
</protein>
<feature type="transmembrane region" description="Helical" evidence="1">
    <location>
        <begin position="364"/>
        <end position="387"/>
    </location>
</feature>
<dbReference type="Proteomes" id="UP001501585">
    <property type="component" value="Unassembled WGS sequence"/>
</dbReference>
<dbReference type="InterPro" id="IPR007349">
    <property type="entry name" value="DUF418"/>
</dbReference>
<dbReference type="Pfam" id="PF07786">
    <property type="entry name" value="HGSNAT_cat"/>
    <property type="match status" value="1"/>
</dbReference>
<dbReference type="EMBL" id="BAAAPC010000001">
    <property type="protein sequence ID" value="GAA1979288.1"/>
    <property type="molecule type" value="Genomic_DNA"/>
</dbReference>
<feature type="domain" description="Heparan-alpha-glucosaminide N-acetyltransferase catalytic" evidence="3">
    <location>
        <begin position="13"/>
        <end position="200"/>
    </location>
</feature>
<feature type="transmembrane region" description="Helical" evidence="1">
    <location>
        <begin position="110"/>
        <end position="127"/>
    </location>
</feature>
<dbReference type="InterPro" id="IPR052529">
    <property type="entry name" value="Bact_Transport_Assoc"/>
</dbReference>
<feature type="transmembrane region" description="Helical" evidence="1">
    <location>
        <begin position="157"/>
        <end position="177"/>
    </location>
</feature>
<feature type="transmembrane region" description="Helical" evidence="1">
    <location>
        <begin position="309"/>
        <end position="327"/>
    </location>
</feature>
<keyword evidence="1" id="KW-0812">Transmembrane</keyword>
<evidence type="ECO:0000313" key="4">
    <source>
        <dbReference type="EMBL" id="GAA1979288.1"/>
    </source>
</evidence>
<keyword evidence="1" id="KW-1133">Transmembrane helix</keyword>